<dbReference type="Proteomes" id="UP000191691">
    <property type="component" value="Unassembled WGS sequence"/>
</dbReference>
<evidence type="ECO:0000313" key="3">
    <source>
        <dbReference type="Proteomes" id="UP000191691"/>
    </source>
</evidence>
<dbReference type="EMBL" id="MOOB01000123">
    <property type="protein sequence ID" value="OQE70086.1"/>
    <property type="molecule type" value="Genomic_DNA"/>
</dbReference>
<dbReference type="PANTHER" id="PTHR38887:SF1">
    <property type="entry name" value="RAS MODIFICATION PROTEIN ERF4"/>
    <property type="match status" value="1"/>
</dbReference>
<feature type="compositionally biased region" description="Basic and acidic residues" evidence="1">
    <location>
        <begin position="23"/>
        <end position="32"/>
    </location>
</feature>
<evidence type="ECO:0000313" key="2">
    <source>
        <dbReference type="EMBL" id="OQE70086.1"/>
    </source>
</evidence>
<accession>A0A1V6X4S6</accession>
<comment type="caution">
    <text evidence="2">The sequence shown here is derived from an EMBL/GenBank/DDBJ whole genome shotgun (WGS) entry which is preliminary data.</text>
</comment>
<organism evidence="2 3">
    <name type="scientific">Penicillium nalgiovense</name>
    <dbReference type="NCBI Taxonomy" id="60175"/>
    <lineage>
        <taxon>Eukaryota</taxon>
        <taxon>Fungi</taxon>
        <taxon>Dikarya</taxon>
        <taxon>Ascomycota</taxon>
        <taxon>Pezizomycotina</taxon>
        <taxon>Eurotiomycetes</taxon>
        <taxon>Eurotiomycetidae</taxon>
        <taxon>Eurotiales</taxon>
        <taxon>Aspergillaceae</taxon>
        <taxon>Penicillium</taxon>
    </lineage>
</organism>
<feature type="region of interest" description="Disordered" evidence="1">
    <location>
        <begin position="23"/>
        <end position="75"/>
    </location>
</feature>
<keyword evidence="3" id="KW-1185">Reference proteome</keyword>
<dbReference type="PANTHER" id="PTHR38887">
    <property type="entry name" value="CHROMOSOME 21, WHOLE GENOME SHOTGUN SEQUENCE"/>
    <property type="match status" value="1"/>
</dbReference>
<dbReference type="AlphaFoldDB" id="A0A1V6X4S6"/>
<proteinExistence type="predicted"/>
<dbReference type="InterPro" id="IPR053221">
    <property type="entry name" value="Burnettramic_acid_biosynth"/>
</dbReference>
<sequence>MVFLVKALRTGLGFASEAIHAVRDRPSSRDQPKAIPPSDSSLANFENPNFAKPVATDSTFPPFSSDYPENDTVPRGQTVTADVGSDSWSDHVAYANQDELSWQLDEMIERLRQPNSGEDLYALPYDDTLTDSYDETEDEEERKLKQREALARELVEMAGPPPENLQRLPCPVIIPQRRPRNKDRGFVRAYAPILQDCGIDQEIFLQFLEYLDVVNHASAWIEVVFIAAQITSSLPFPAVMAVGMVLSVIAGTARELQKRTRANTFLEMVNRDLFMPRGLFVMVIAFKPDDPAQQGPLAKATSSLKKSIFKKDKVDLNKAAMKWSNPDVNRSNFGKKLDNIRVESGETISELELPETASLIYPQLDRIIAGGYTEERSQGILEKFKDAGEWVNDYMDRRAMVFYEAKHPGSPMVVPSEQRKPMKSRFNDPDHPVNSGSIISLVTGGLVPLPGPGKLLAKRNEALGINRLFGKPADSQDGRLVPSTGRNHLKKVFLKNVLYLAVVNLPTEEEAEKSKAQFESMVQQNKTTVPNEELNNTLQQDSASDVKCDGI</sequence>
<dbReference type="OMA" id="NHASAWI"/>
<dbReference type="OrthoDB" id="3433125at2759"/>
<protein>
    <submittedName>
        <fullName evidence="2">Uncharacterized protein</fullName>
    </submittedName>
</protein>
<name>A0A1V6X4S6_PENNA</name>
<gene>
    <name evidence="2" type="ORF">PENNAL_c0123G03698</name>
</gene>
<reference evidence="3" key="1">
    <citation type="journal article" date="2017" name="Nat. Microbiol.">
        <title>Global analysis of biosynthetic gene clusters reveals vast potential of secondary metabolite production in Penicillium species.</title>
        <authorList>
            <person name="Nielsen J.C."/>
            <person name="Grijseels S."/>
            <person name="Prigent S."/>
            <person name="Ji B."/>
            <person name="Dainat J."/>
            <person name="Nielsen K.F."/>
            <person name="Frisvad J.C."/>
            <person name="Workman M."/>
            <person name="Nielsen J."/>
        </authorList>
    </citation>
    <scope>NUCLEOTIDE SEQUENCE [LARGE SCALE GENOMIC DNA]</scope>
    <source>
        <strain evidence="3">IBT 13039</strain>
    </source>
</reference>
<feature type="compositionally biased region" description="Polar residues" evidence="1">
    <location>
        <begin position="38"/>
        <end position="47"/>
    </location>
</feature>
<evidence type="ECO:0000256" key="1">
    <source>
        <dbReference type="SAM" id="MobiDB-lite"/>
    </source>
</evidence>